<dbReference type="RefSeq" id="XP_028884910.1">
    <property type="nucleotide sequence ID" value="XM_029023714.1"/>
</dbReference>
<keyword evidence="1" id="KW-0175">Coiled coil</keyword>
<dbReference type="VEuPathDB" id="TriTrypDB:TM35_000072680"/>
<feature type="coiled-coil region" evidence="1">
    <location>
        <begin position="690"/>
        <end position="815"/>
    </location>
</feature>
<feature type="compositionally biased region" description="Basic residues" evidence="2">
    <location>
        <begin position="435"/>
        <end position="445"/>
    </location>
</feature>
<evidence type="ECO:0000256" key="2">
    <source>
        <dbReference type="SAM" id="MobiDB-lite"/>
    </source>
</evidence>
<protein>
    <submittedName>
        <fullName evidence="3">Uncharacterized protein</fullName>
    </submittedName>
</protein>
<dbReference type="Proteomes" id="UP000192257">
    <property type="component" value="Unassembled WGS sequence"/>
</dbReference>
<sequence>MELESDVAAVVSQACELVRQLDAAIGPPPFTAPSPPAARTIALELVRLLRAVNSSGRTAMLAAHNEITRTLPVLCAALTTGAVDRQPCKLLMELLLEALVYVHAISLYPLQSTLKDALEVLPQSPVTFRLFVVAGAIDVDKMRSFLGIPQEPKKDQEKGNSSKKKRQSANQKKNVPQEMNSIGTNKMIEVPREILNVALDVVLPQDCIKVFISLFDSSSKFQYMVRNDTELATRVLNVYGDYILPSLRPTSFIDCLGVSLLDIFVDVVKMNGENMSLLTDSVLTKISVTEWSTERLVHLIRYCVERKVCKDEAFASLVVYTFIYRLLLLVSEVHDLTWFPIEDEAKLFGAVLHAAEIMPFSTGILPTIEEERLIKPLSILAEGIKRRHTITSLTKVSSIISYGTITTVLKMLKESLDAKLKPPCNTTTTTTTGSSKKKKGSKNNSKKTVVPPVTTTTSSSSSLSVSFTNAVDDYCKMMMESISLLLWLSPDEMVKSNSGLVCNTLESVAALLLPTTPTTVEEKTRRMPQTSTWECFLNLLLSILNMQNMNSTTFILSQKGKAALLLAVQATHRLEVCGILAQRMPNIYAANSWSPSNYKVLLDAWITANTHVEKFYLPIFTLTSIESIELILALMDDAYLMELVQLLLNTESSLITLIPALKKVILSEDKSNNSLGKELTGLSRLYESLLKTQEGRARTLEEEQQKKETEKRIRVLEAIQEKEELLANTKEFEREAQKRREAKEEEQMRIQRIREERQREKERKREQERKEQQVRRQKAAALVKEMALRTKVERLAEQQERLQRYRARVSSMTRMSTFLESVQLTPSRIMQVLLALRPYLPSMTHDDLLEFVVTGNRKVPNDMHTVENVDSSGNLKSPDKEERVCFSDEVPSFWDSVMQLVAQESGTDTGNTLEFVEKENEKETYNDVKDIGVSFHKRVRIVLDLFDYSTGTNEALPDLLPSLNIRHAVRLLNSNKMFNGQELLLSCQQRGLCVMNNGVCTLTALGFRYHFPFHDPEMMLDIQFERRRAEVRAMLADVEPDDSDDYEDEESMNSSYQEEEEEDDDVVCFADELI</sequence>
<feature type="compositionally biased region" description="Basic and acidic residues" evidence="2">
    <location>
        <begin position="151"/>
        <end position="160"/>
    </location>
</feature>
<feature type="region of interest" description="Disordered" evidence="2">
    <location>
        <begin position="148"/>
        <end position="182"/>
    </location>
</feature>
<evidence type="ECO:0000256" key="1">
    <source>
        <dbReference type="SAM" id="Coils"/>
    </source>
</evidence>
<proteinExistence type="predicted"/>
<dbReference type="AlphaFoldDB" id="A0A1X0P1L2"/>
<feature type="compositionally biased region" description="Low complexity" evidence="2">
    <location>
        <begin position="425"/>
        <end position="434"/>
    </location>
</feature>
<feature type="compositionally biased region" description="Acidic residues" evidence="2">
    <location>
        <begin position="1038"/>
        <end position="1065"/>
    </location>
</feature>
<feature type="region of interest" description="Disordered" evidence="2">
    <location>
        <begin position="1036"/>
        <end position="1065"/>
    </location>
</feature>
<accession>A0A1X0P1L2</accession>
<evidence type="ECO:0000313" key="3">
    <source>
        <dbReference type="EMBL" id="ORC90844.1"/>
    </source>
</evidence>
<evidence type="ECO:0000313" key="4">
    <source>
        <dbReference type="Proteomes" id="UP000192257"/>
    </source>
</evidence>
<comment type="caution">
    <text evidence="3">The sequence shown here is derived from an EMBL/GenBank/DDBJ whole genome shotgun (WGS) entry which is preliminary data.</text>
</comment>
<reference evidence="3 4" key="1">
    <citation type="submission" date="2017-03" db="EMBL/GenBank/DDBJ databases">
        <title>An alternative strategy for trypanosome survival in the mammalian bloodstream revealed through genome and transcriptome analysis of the ubiquitous bovine parasite Trypanosoma (Megatrypanum) theileri.</title>
        <authorList>
            <person name="Kelly S."/>
            <person name="Ivens A."/>
            <person name="Mott A."/>
            <person name="O'Neill E."/>
            <person name="Emms D."/>
            <person name="Macleod O."/>
            <person name="Voorheis P."/>
            <person name="Matthews J."/>
            <person name="Matthews K."/>
            <person name="Carrington M."/>
        </authorList>
    </citation>
    <scope>NUCLEOTIDE SEQUENCE [LARGE SCALE GENOMIC DNA]</scope>
    <source>
        <strain evidence="3">Edinburgh</strain>
    </source>
</reference>
<keyword evidence="4" id="KW-1185">Reference proteome</keyword>
<name>A0A1X0P1L2_9TRYP</name>
<feature type="compositionally biased region" description="Polar residues" evidence="2">
    <location>
        <begin position="168"/>
        <end position="182"/>
    </location>
</feature>
<dbReference type="GeneID" id="39983494"/>
<dbReference type="EMBL" id="NBCO01000007">
    <property type="protein sequence ID" value="ORC90844.1"/>
    <property type="molecule type" value="Genomic_DNA"/>
</dbReference>
<feature type="compositionally biased region" description="Low complexity" evidence="2">
    <location>
        <begin position="446"/>
        <end position="457"/>
    </location>
</feature>
<dbReference type="OrthoDB" id="247078at2759"/>
<gene>
    <name evidence="3" type="ORF">TM35_000072680</name>
</gene>
<organism evidence="3 4">
    <name type="scientific">Trypanosoma theileri</name>
    <dbReference type="NCBI Taxonomy" id="67003"/>
    <lineage>
        <taxon>Eukaryota</taxon>
        <taxon>Discoba</taxon>
        <taxon>Euglenozoa</taxon>
        <taxon>Kinetoplastea</taxon>
        <taxon>Metakinetoplastina</taxon>
        <taxon>Trypanosomatida</taxon>
        <taxon>Trypanosomatidae</taxon>
        <taxon>Trypanosoma</taxon>
    </lineage>
</organism>
<feature type="region of interest" description="Disordered" evidence="2">
    <location>
        <begin position="422"/>
        <end position="457"/>
    </location>
</feature>